<proteinExistence type="predicted"/>
<gene>
    <name evidence="1" type="ORF">EWH70_20315</name>
</gene>
<evidence type="ECO:0000313" key="1">
    <source>
        <dbReference type="EMBL" id="RZQ61958.1"/>
    </source>
</evidence>
<organism evidence="1 2">
    <name type="scientific">Amycolatopsis suaedae</name>
    <dbReference type="NCBI Taxonomy" id="2510978"/>
    <lineage>
        <taxon>Bacteria</taxon>
        <taxon>Bacillati</taxon>
        <taxon>Actinomycetota</taxon>
        <taxon>Actinomycetes</taxon>
        <taxon>Pseudonocardiales</taxon>
        <taxon>Pseudonocardiaceae</taxon>
        <taxon>Amycolatopsis</taxon>
    </lineage>
</organism>
<dbReference type="EMBL" id="SFCC01000010">
    <property type="protein sequence ID" value="RZQ61958.1"/>
    <property type="molecule type" value="Genomic_DNA"/>
</dbReference>
<dbReference type="AlphaFoldDB" id="A0A4Q7J555"/>
<dbReference type="RefSeq" id="WP_130477051.1">
    <property type="nucleotide sequence ID" value="NZ_SFCC01000010.1"/>
</dbReference>
<reference evidence="1 2" key="1">
    <citation type="submission" date="2019-02" db="EMBL/GenBank/DDBJ databases">
        <title>Draft genome sequence of Amycolatopsis sp. 8-3EHSu isolated from roots of Suaeda maritima.</title>
        <authorList>
            <person name="Duangmal K."/>
            <person name="Chantavorakit T."/>
        </authorList>
    </citation>
    <scope>NUCLEOTIDE SEQUENCE [LARGE SCALE GENOMIC DNA]</scope>
    <source>
        <strain evidence="1 2">8-3EHSu</strain>
    </source>
</reference>
<protein>
    <recommendedName>
        <fullName evidence="3">DUF1579 domain-containing protein</fullName>
    </recommendedName>
</protein>
<evidence type="ECO:0008006" key="3">
    <source>
        <dbReference type="Google" id="ProtNLM"/>
    </source>
</evidence>
<name>A0A4Q7J555_9PSEU</name>
<comment type="caution">
    <text evidence="1">The sequence shown here is derived from an EMBL/GenBank/DDBJ whole genome shotgun (WGS) entry which is preliminary data.</text>
</comment>
<dbReference type="Proteomes" id="UP000292003">
    <property type="component" value="Unassembled WGS sequence"/>
</dbReference>
<evidence type="ECO:0000313" key="2">
    <source>
        <dbReference type="Proteomes" id="UP000292003"/>
    </source>
</evidence>
<sequence length="134" mass="14631">MADISAFEVMVGEWEFSGDVTGHARFDWLPGKHFLRQHGTLTRDGVTHEAVEIIGAVKPFGATEPAAEITSRAYTDTGETLDYTYEIDGDTLTVWGGPKGSPAFSRAEFDAGRTVLSGAWQWPGGGYEFTMTKH</sequence>
<keyword evidence="2" id="KW-1185">Reference proteome</keyword>
<accession>A0A4Q7J555</accession>
<dbReference type="OrthoDB" id="8481162at2"/>